<dbReference type="PANTHER" id="PTHR22951:SF5">
    <property type="entry name" value="PHOSPHATIDYLINOSITOL-BINDING CLATHRIN ASSEMBLY PROTEIN LAP"/>
    <property type="match status" value="1"/>
</dbReference>
<feature type="compositionally biased region" description="Polar residues" evidence="3">
    <location>
        <begin position="550"/>
        <end position="597"/>
    </location>
</feature>
<dbReference type="FunFam" id="1.20.58.150:FF:000004">
    <property type="entry name" value="ENTH domain protein"/>
    <property type="match status" value="1"/>
</dbReference>
<name>A0A1Y2FQI9_PROLT</name>
<dbReference type="GO" id="GO:0000149">
    <property type="term" value="F:SNARE binding"/>
    <property type="evidence" value="ECO:0007669"/>
    <property type="project" value="TreeGrafter"/>
</dbReference>
<comment type="subcellular location">
    <subcellularLocation>
        <location evidence="1">Cytoplasm</location>
    </subcellularLocation>
</comment>
<dbReference type="Pfam" id="PF07651">
    <property type="entry name" value="ANTH"/>
    <property type="match status" value="1"/>
</dbReference>
<dbReference type="InterPro" id="IPR045192">
    <property type="entry name" value="AP180-like"/>
</dbReference>
<dbReference type="Gene3D" id="1.20.58.150">
    <property type="entry name" value="ANTH domain"/>
    <property type="match status" value="1"/>
</dbReference>
<dbReference type="CDD" id="cd16988">
    <property type="entry name" value="ANTH_N_YAP180"/>
    <property type="match status" value="1"/>
</dbReference>
<evidence type="ECO:0000256" key="1">
    <source>
        <dbReference type="ARBA" id="ARBA00004496"/>
    </source>
</evidence>
<dbReference type="Gene3D" id="1.25.40.90">
    <property type="match status" value="1"/>
</dbReference>
<dbReference type="EMBL" id="MCFI01000003">
    <property type="protein sequence ID" value="ORY86263.1"/>
    <property type="molecule type" value="Genomic_DNA"/>
</dbReference>
<dbReference type="PROSITE" id="PS50942">
    <property type="entry name" value="ENTH"/>
    <property type="match status" value="1"/>
</dbReference>
<protein>
    <submittedName>
        <fullName evidence="5">ANTH domain-domain-containing protein</fullName>
    </submittedName>
</protein>
<dbReference type="InterPro" id="IPR013809">
    <property type="entry name" value="ENTH"/>
</dbReference>
<evidence type="ECO:0000313" key="5">
    <source>
        <dbReference type="EMBL" id="ORY86263.1"/>
    </source>
</evidence>
<sequence length="614" mass="67436">MASVSGAYEKSVKGATKSKLAPPKTKYIEHLLSATRAGEAAIAEVFRGIQYRLKETTWTVVFKALIVTHSMIRDGYKNATLDYLANSHQFRITSLTTTGCSPMSEQGSSIRDYGMYLTERIKSFSNIKVDYVKAKNDPTGQGRLRKLSVDKGLLRETESVQKIIGPLITCRFLERDVDNEVALTAFRLLVADLLVLFQVANEGVINVLEHYFEMSKPDAERALKIYKTFVEQTDGVIVFMSLARSLESVTRLTIPNLQHAPTSLGDSLEEYVRDPDFEQNRIQFLATKGKKSVATQDTSAAKTAGTAPSTTQLKSALKQNTDSNPFGAPQLPTSVQHAGNSDLIDFFGSLESPQQQQAQPMQQQQMINPYLTGQIMPVQNTGMYQQPQQQAFLQQQATGFNPYLQQQQQQLQQQPIQQQQQPQLRQFTGSVQPQMQSFTGQAQTMPSNGFGGYATQPTNEFAMLSQPPSQQQVQPLQSQTTGSNPFRKSMLPATMTGSMSSPYAMSVYGGQDAGGMNHLAAQRTGGNPFAKPVQQGAYGQGAAPMQLRAQTTGNPFSKPSTPGSGYGQQQQPMYTGQGMAQQTTGSIAPQQTGSNPFRKSMMPMQQAPMNYGTR</sequence>
<dbReference type="STRING" id="56484.A0A1Y2FQI9"/>
<dbReference type="PANTHER" id="PTHR22951">
    <property type="entry name" value="CLATHRIN ASSEMBLY PROTEIN"/>
    <property type="match status" value="1"/>
</dbReference>
<keyword evidence="6" id="KW-1185">Reference proteome</keyword>
<gene>
    <name evidence="5" type="ORF">BCR37DRAFT_391059</name>
</gene>
<dbReference type="InterPro" id="IPR011417">
    <property type="entry name" value="ANTH_dom"/>
</dbReference>
<dbReference type="GO" id="GO:0072583">
    <property type="term" value="P:clathrin-dependent endocytosis"/>
    <property type="evidence" value="ECO:0007669"/>
    <property type="project" value="InterPro"/>
</dbReference>
<accession>A0A1Y2FQI9</accession>
<dbReference type="GO" id="GO:0005905">
    <property type="term" value="C:clathrin-coated pit"/>
    <property type="evidence" value="ECO:0007669"/>
    <property type="project" value="TreeGrafter"/>
</dbReference>
<dbReference type="GO" id="GO:0030136">
    <property type="term" value="C:clathrin-coated vesicle"/>
    <property type="evidence" value="ECO:0007669"/>
    <property type="project" value="InterPro"/>
</dbReference>
<reference evidence="5 6" key="1">
    <citation type="submission" date="2016-07" db="EMBL/GenBank/DDBJ databases">
        <title>Pervasive Adenine N6-methylation of Active Genes in Fungi.</title>
        <authorList>
            <consortium name="DOE Joint Genome Institute"/>
            <person name="Mondo S.J."/>
            <person name="Dannebaum R.O."/>
            <person name="Kuo R.C."/>
            <person name="Labutti K."/>
            <person name="Haridas S."/>
            <person name="Kuo A."/>
            <person name="Salamov A."/>
            <person name="Ahrendt S.R."/>
            <person name="Lipzen A."/>
            <person name="Sullivan W."/>
            <person name="Andreopoulos W.B."/>
            <person name="Clum A."/>
            <person name="Lindquist E."/>
            <person name="Daum C."/>
            <person name="Ramamoorthy G.K."/>
            <person name="Gryganskyi A."/>
            <person name="Culley D."/>
            <person name="Magnuson J.K."/>
            <person name="James T.Y."/>
            <person name="O'Malley M.A."/>
            <person name="Stajich J.E."/>
            <person name="Spatafora J.W."/>
            <person name="Visel A."/>
            <person name="Grigoriev I.V."/>
        </authorList>
    </citation>
    <scope>NUCLEOTIDE SEQUENCE [LARGE SCALE GENOMIC DNA]</scope>
    <source>
        <strain evidence="5 6">12-1054</strain>
    </source>
</reference>
<feature type="domain" description="ENTH" evidence="4">
    <location>
        <begin position="1"/>
        <end position="131"/>
    </location>
</feature>
<dbReference type="InterPro" id="IPR008942">
    <property type="entry name" value="ENTH_VHS"/>
</dbReference>
<feature type="region of interest" description="Disordered" evidence="3">
    <location>
        <begin position="550"/>
        <end position="614"/>
    </location>
</feature>
<comment type="caution">
    <text evidence="5">The sequence shown here is derived from an EMBL/GenBank/DDBJ whole genome shotgun (WGS) entry which is preliminary data.</text>
</comment>
<dbReference type="InterPro" id="IPR014712">
    <property type="entry name" value="ANTH_dom_sf"/>
</dbReference>
<evidence type="ECO:0000256" key="3">
    <source>
        <dbReference type="SAM" id="MobiDB-lite"/>
    </source>
</evidence>
<dbReference type="GO" id="GO:0048268">
    <property type="term" value="P:clathrin coat assembly"/>
    <property type="evidence" value="ECO:0007669"/>
    <property type="project" value="InterPro"/>
</dbReference>
<evidence type="ECO:0000259" key="4">
    <source>
        <dbReference type="PROSITE" id="PS50942"/>
    </source>
</evidence>
<dbReference type="GO" id="GO:0032050">
    <property type="term" value="F:clathrin heavy chain binding"/>
    <property type="evidence" value="ECO:0007669"/>
    <property type="project" value="TreeGrafter"/>
</dbReference>
<dbReference type="SUPFAM" id="SSF89009">
    <property type="entry name" value="GAT-like domain"/>
    <property type="match status" value="1"/>
</dbReference>
<organism evidence="5 6">
    <name type="scientific">Protomyces lactucae-debilis</name>
    <dbReference type="NCBI Taxonomy" id="2754530"/>
    <lineage>
        <taxon>Eukaryota</taxon>
        <taxon>Fungi</taxon>
        <taxon>Dikarya</taxon>
        <taxon>Ascomycota</taxon>
        <taxon>Taphrinomycotina</taxon>
        <taxon>Taphrinomycetes</taxon>
        <taxon>Taphrinales</taxon>
        <taxon>Protomycetaceae</taxon>
        <taxon>Protomyces</taxon>
    </lineage>
</organism>
<dbReference type="SMART" id="SM00273">
    <property type="entry name" value="ENTH"/>
    <property type="match status" value="1"/>
</dbReference>
<evidence type="ECO:0000313" key="6">
    <source>
        <dbReference type="Proteomes" id="UP000193685"/>
    </source>
</evidence>
<dbReference type="SUPFAM" id="SSF48464">
    <property type="entry name" value="ENTH/VHS domain"/>
    <property type="match status" value="1"/>
</dbReference>
<dbReference type="OMA" id="LDKSGWE"/>
<dbReference type="GO" id="GO:0005546">
    <property type="term" value="F:phosphatidylinositol-4,5-bisphosphate binding"/>
    <property type="evidence" value="ECO:0007669"/>
    <property type="project" value="TreeGrafter"/>
</dbReference>
<evidence type="ECO:0000256" key="2">
    <source>
        <dbReference type="ARBA" id="ARBA00022490"/>
    </source>
</evidence>
<keyword evidence="2" id="KW-0963">Cytoplasm</keyword>
<proteinExistence type="predicted"/>
<dbReference type="GeneID" id="63787549"/>
<dbReference type="GO" id="GO:0006900">
    <property type="term" value="P:vesicle budding from membrane"/>
    <property type="evidence" value="ECO:0007669"/>
    <property type="project" value="TreeGrafter"/>
</dbReference>
<dbReference type="GO" id="GO:0005545">
    <property type="term" value="F:1-phosphatidylinositol binding"/>
    <property type="evidence" value="ECO:0007669"/>
    <property type="project" value="InterPro"/>
</dbReference>
<dbReference type="OrthoDB" id="44015at2759"/>
<dbReference type="AlphaFoldDB" id="A0A1Y2FQI9"/>
<dbReference type="RefSeq" id="XP_040727445.1">
    <property type="nucleotide sequence ID" value="XM_040870950.1"/>
</dbReference>
<dbReference type="Proteomes" id="UP000193685">
    <property type="component" value="Unassembled WGS sequence"/>
</dbReference>